<name>A0A4Q0SMN0_9BRAD</name>
<protein>
    <submittedName>
        <fullName evidence="1">Uncharacterized protein</fullName>
    </submittedName>
</protein>
<dbReference type="RefSeq" id="WP_128944334.1">
    <property type="nucleotide sequence ID" value="NZ_LBJM01000023.1"/>
</dbReference>
<proteinExistence type="predicted"/>
<evidence type="ECO:0000313" key="2">
    <source>
        <dbReference type="Proteomes" id="UP000290565"/>
    </source>
</evidence>
<comment type="caution">
    <text evidence="1">The sequence shown here is derived from an EMBL/GenBank/DDBJ whole genome shotgun (WGS) entry which is preliminary data.</text>
</comment>
<dbReference type="Proteomes" id="UP000290565">
    <property type="component" value="Unassembled WGS sequence"/>
</dbReference>
<reference evidence="1 2" key="1">
    <citation type="submission" date="2015-04" db="EMBL/GenBank/DDBJ databases">
        <title>Comparative genomics of rhizobia nodulating Arachis hypogaea in China.</title>
        <authorList>
            <person name="Li Y."/>
        </authorList>
    </citation>
    <scope>NUCLEOTIDE SEQUENCE [LARGE SCALE GENOMIC DNA]</scope>
    <source>
        <strain evidence="1 2">CCBAU 51787</strain>
    </source>
</reference>
<accession>A0A4Q0SMN0</accession>
<gene>
    <name evidence="1" type="ORF">XH94_09535</name>
</gene>
<evidence type="ECO:0000313" key="1">
    <source>
        <dbReference type="EMBL" id="RXH41075.1"/>
    </source>
</evidence>
<dbReference type="AlphaFoldDB" id="A0A4Q0SMN0"/>
<sequence>MTNAKRDEMASGNRAQVEQQLLALLRDEDDDNFTLTITHSDGRWTVTKISLDDPASQMQGTGSDFAEAWHLAENPLFKPT</sequence>
<organism evidence="1 2">
    <name type="scientific">Bradyrhizobium zhanjiangense</name>
    <dbReference type="NCBI Taxonomy" id="1325107"/>
    <lineage>
        <taxon>Bacteria</taxon>
        <taxon>Pseudomonadati</taxon>
        <taxon>Pseudomonadota</taxon>
        <taxon>Alphaproteobacteria</taxon>
        <taxon>Hyphomicrobiales</taxon>
        <taxon>Nitrobacteraceae</taxon>
        <taxon>Bradyrhizobium</taxon>
    </lineage>
</organism>
<dbReference type="EMBL" id="LBJM01000023">
    <property type="protein sequence ID" value="RXH41075.1"/>
    <property type="molecule type" value="Genomic_DNA"/>
</dbReference>